<name>A0A430Q2M3_SCHBO</name>
<reference evidence="3 4" key="1">
    <citation type="journal article" date="2019" name="PLoS Pathog.">
        <title>Genome sequence of the bovine parasite Schistosoma bovis Tanzania.</title>
        <authorList>
            <person name="Oey H."/>
            <person name="Zakrzewski M."/>
            <person name="Gobert G."/>
            <person name="Gravermann K."/>
            <person name="Stoye J."/>
            <person name="Jones M."/>
            <person name="Mcmanus D."/>
            <person name="Krause L."/>
        </authorList>
    </citation>
    <scope>NUCLEOTIDE SEQUENCE [LARGE SCALE GENOMIC DNA]</scope>
    <source>
        <strain evidence="3 4">TAN1997</strain>
    </source>
</reference>
<dbReference type="Gene3D" id="1.10.8.10">
    <property type="entry name" value="DNA helicase RuvA subunit, C-terminal domain"/>
    <property type="match status" value="1"/>
</dbReference>
<dbReference type="EMBL" id="QMKO01003071">
    <property type="protein sequence ID" value="RTG81936.1"/>
    <property type="molecule type" value="Genomic_DNA"/>
</dbReference>
<dbReference type="SUPFAM" id="SSF54001">
    <property type="entry name" value="Cysteine proteinases"/>
    <property type="match status" value="1"/>
</dbReference>
<keyword evidence="4" id="KW-1185">Reference proteome</keyword>
<dbReference type="Proteomes" id="UP000290809">
    <property type="component" value="Unassembled WGS sequence"/>
</dbReference>
<dbReference type="InterPro" id="IPR005637">
    <property type="entry name" value="TAP_C_dom"/>
</dbReference>
<dbReference type="PROSITE" id="PS00640">
    <property type="entry name" value="THIOL_PROTEASE_ASN"/>
    <property type="match status" value="1"/>
</dbReference>
<protein>
    <submittedName>
        <fullName evidence="3">Cathepsin B</fullName>
    </submittedName>
</protein>
<dbReference type="GO" id="GO:0051028">
    <property type="term" value="P:mRNA transport"/>
    <property type="evidence" value="ECO:0007669"/>
    <property type="project" value="InterPro"/>
</dbReference>
<evidence type="ECO:0000313" key="4">
    <source>
        <dbReference type="Proteomes" id="UP000290809"/>
    </source>
</evidence>
<dbReference type="InterPro" id="IPR013128">
    <property type="entry name" value="Peptidase_C1A"/>
</dbReference>
<dbReference type="GO" id="GO:0005634">
    <property type="term" value="C:nucleus"/>
    <property type="evidence" value="ECO:0007669"/>
    <property type="project" value="InterPro"/>
</dbReference>
<dbReference type="InterPro" id="IPR009060">
    <property type="entry name" value="UBA-like_sf"/>
</dbReference>
<dbReference type="InterPro" id="IPR038765">
    <property type="entry name" value="Papain-like_cys_pep_sf"/>
</dbReference>
<dbReference type="AlphaFoldDB" id="A0A430Q2M3"/>
<dbReference type="STRING" id="6184.A0A430Q2M3"/>
<sequence length="691" mass="78385">YIDVFDVKQLRRKLSEFYDPSAYLTFQIAPYVCQSSLDKCSDKSYRPKYRPLWATYERFAVNSLPGGFPLPSWAWFAIKEESMPRRLRGPSLPKQDRKLLKSLKGYQMGHIQRLVSVTRSASSAPDRLIANIPPPPIARMECRGGDQVLGLLCRLPNLVHVRSDRYSHLDVIWVELPLVCVRYSCIAAEPVPQDTRPSDLEGISDQLLNIAPHGSYAIRLVCRMLILHQSGKILQEDWCVTPLPSSYLQECSLVITEAVSNFMTPKTSTLVSTFEAGGIPDDAVRSKLVDELSTATGMNKAYSLQCLTECQFDIDSALHSFQKIYNRHMSLVIPLIYFLIYLNGYNLIQFNLLSDELIQYVNNYYNNKKTARSNNKHSPILNTIIELSFVQPSAGWKASKQNRFKSISDVYNTLGHYGIRRFKQGILPIVSHEDKNIELPDYFDSREQWKDCPSINIIHDQSKCDSGWAVASAASISDRTCIQTNGTIKVQLSAIELISCTKNKLGCQIGYSEFAWNYWLKNGLVTGDSTGCLPYPFPKCDHRSSNSYPKCGYVTYTAPPCEKTCRSGYPIPYIADKHYGKAVYSLRPNESDIRKEIIMNGPVEAGIFVHSDFFNYKSGVYKHIIGRLITIHSVRIIGWGIENDIPYWLCANSWNEDWGLNGYFKILRGSNECEIESFVNAGKVDNKPRSD</sequence>
<dbReference type="Pfam" id="PF03943">
    <property type="entry name" value="TAP_C"/>
    <property type="match status" value="1"/>
</dbReference>
<dbReference type="SUPFAM" id="SSF46934">
    <property type="entry name" value="UBA-like"/>
    <property type="match status" value="1"/>
</dbReference>
<dbReference type="PROSITE" id="PS51281">
    <property type="entry name" value="TAP_C"/>
    <property type="match status" value="1"/>
</dbReference>
<dbReference type="InterPro" id="IPR000668">
    <property type="entry name" value="Peptidase_C1A_C"/>
</dbReference>
<dbReference type="CDD" id="cd02620">
    <property type="entry name" value="Peptidase_C1A_CathepsinB"/>
    <property type="match status" value="1"/>
</dbReference>
<dbReference type="SMART" id="SM00645">
    <property type="entry name" value="Pept_C1"/>
    <property type="match status" value="1"/>
</dbReference>
<comment type="caution">
    <text evidence="3">The sequence shown here is derived from an EMBL/GenBank/DDBJ whole genome shotgun (WGS) entry which is preliminary data.</text>
</comment>
<comment type="similarity">
    <text evidence="1">Belongs to the peptidase C1 family.</text>
</comment>
<evidence type="ECO:0000313" key="3">
    <source>
        <dbReference type="EMBL" id="RTG81936.1"/>
    </source>
</evidence>
<dbReference type="GO" id="GO:0008234">
    <property type="term" value="F:cysteine-type peptidase activity"/>
    <property type="evidence" value="ECO:0007669"/>
    <property type="project" value="InterPro"/>
</dbReference>
<accession>A0A430Q2M3</accession>
<feature type="domain" description="TAP-C" evidence="2">
    <location>
        <begin position="283"/>
        <end position="341"/>
    </location>
</feature>
<evidence type="ECO:0000259" key="2">
    <source>
        <dbReference type="PROSITE" id="PS51281"/>
    </source>
</evidence>
<dbReference type="InterPro" id="IPR025661">
    <property type="entry name" value="Pept_asp_AS"/>
</dbReference>
<evidence type="ECO:0000256" key="1">
    <source>
        <dbReference type="ARBA" id="ARBA00008455"/>
    </source>
</evidence>
<dbReference type="Pfam" id="PF00112">
    <property type="entry name" value="Peptidase_C1"/>
    <property type="match status" value="1"/>
</dbReference>
<gene>
    <name evidence="3" type="ORF">DC041_0010814</name>
</gene>
<feature type="non-terminal residue" evidence="3">
    <location>
        <position position="1"/>
    </location>
</feature>
<dbReference type="GO" id="GO:0006508">
    <property type="term" value="P:proteolysis"/>
    <property type="evidence" value="ECO:0007669"/>
    <property type="project" value="InterPro"/>
</dbReference>
<dbReference type="SMART" id="SM00804">
    <property type="entry name" value="TAP_C"/>
    <property type="match status" value="1"/>
</dbReference>
<proteinExistence type="inferred from homology"/>
<dbReference type="Gene3D" id="3.90.70.10">
    <property type="entry name" value="Cysteine proteinases"/>
    <property type="match status" value="1"/>
</dbReference>
<dbReference type="PANTHER" id="PTHR12411">
    <property type="entry name" value="CYSTEINE PROTEASE FAMILY C1-RELATED"/>
    <property type="match status" value="1"/>
</dbReference>
<organism evidence="3 4">
    <name type="scientific">Schistosoma bovis</name>
    <name type="common">Blood fluke</name>
    <dbReference type="NCBI Taxonomy" id="6184"/>
    <lineage>
        <taxon>Eukaryota</taxon>
        <taxon>Metazoa</taxon>
        <taxon>Spiralia</taxon>
        <taxon>Lophotrochozoa</taxon>
        <taxon>Platyhelminthes</taxon>
        <taxon>Trematoda</taxon>
        <taxon>Digenea</taxon>
        <taxon>Strigeidida</taxon>
        <taxon>Schistosomatoidea</taxon>
        <taxon>Schistosomatidae</taxon>
        <taxon>Schistosoma</taxon>
    </lineage>
</organism>